<organism evidence="1 2">
    <name type="scientific">Corallibacter vietnamensis</name>
    <dbReference type="NCBI Taxonomy" id="904130"/>
    <lineage>
        <taxon>Bacteria</taxon>
        <taxon>Pseudomonadati</taxon>
        <taxon>Bacteroidota</taxon>
        <taxon>Flavobacteriia</taxon>
        <taxon>Flavobacteriales</taxon>
        <taxon>Flavobacteriaceae</taxon>
        <taxon>Corallibacter</taxon>
    </lineage>
</organism>
<dbReference type="Pfam" id="PF09357">
    <property type="entry name" value="RteC"/>
    <property type="match status" value="1"/>
</dbReference>
<dbReference type="EMBL" id="BAABBI010000001">
    <property type="protein sequence ID" value="GAA3783345.1"/>
    <property type="molecule type" value="Genomic_DNA"/>
</dbReference>
<comment type="caution">
    <text evidence="1">The sequence shown here is derived from an EMBL/GenBank/DDBJ whole genome shotgun (WGS) entry which is preliminary data.</text>
</comment>
<evidence type="ECO:0000313" key="2">
    <source>
        <dbReference type="Proteomes" id="UP001501456"/>
    </source>
</evidence>
<accession>A0ABP7H8I7</accession>
<gene>
    <name evidence="1" type="ORF">GCM10022271_14590</name>
</gene>
<keyword evidence="2" id="KW-1185">Reference proteome</keyword>
<proteinExistence type="predicted"/>
<evidence type="ECO:0000313" key="1">
    <source>
        <dbReference type="EMBL" id="GAA3783345.1"/>
    </source>
</evidence>
<name>A0ABP7H8I7_9FLAO</name>
<sequence>MNVFNRIVTNFEASLNTIETDNGDVLIIAEKNIKEAKEVLNKVRLLIDKRGFKSFEEEIYFFKQIKPKIYSKLIYYLKLFTIESKRPRSSKKTQVKYFNSHIDKLQTYFNDNLEFYHYYRRGSTIFDRQYFTRKNSDLRLHPDTFHFLSDEQFSTSHDSTVAMILAYDMLIVYLKKEIDKLENKNNMEATVNPFQKQSRLFWTANKTDLIELIYALQSSGAINSGTADIKEMAMACEQLFNIDLGDYYRTYLEIRSRKTNQTKFLDKMKDSLVTRMVSADE</sequence>
<reference evidence="2" key="1">
    <citation type="journal article" date="2019" name="Int. J. Syst. Evol. Microbiol.">
        <title>The Global Catalogue of Microorganisms (GCM) 10K type strain sequencing project: providing services to taxonomists for standard genome sequencing and annotation.</title>
        <authorList>
            <consortium name="The Broad Institute Genomics Platform"/>
            <consortium name="The Broad Institute Genome Sequencing Center for Infectious Disease"/>
            <person name="Wu L."/>
            <person name="Ma J."/>
        </authorList>
    </citation>
    <scope>NUCLEOTIDE SEQUENCE [LARGE SCALE GENOMIC DNA]</scope>
    <source>
        <strain evidence="2">JCM 17525</strain>
    </source>
</reference>
<dbReference type="Proteomes" id="UP001501456">
    <property type="component" value="Unassembled WGS sequence"/>
</dbReference>
<dbReference type="InterPro" id="IPR018534">
    <property type="entry name" value="Tet_reg_excision_RteC"/>
</dbReference>
<protein>
    <submittedName>
        <fullName evidence="1">RteC domain-containing protein</fullName>
    </submittedName>
</protein>